<organism evidence="16 17">
    <name type="scientific">Pelomonas parva</name>
    <dbReference type="NCBI Taxonomy" id="3299032"/>
    <lineage>
        <taxon>Bacteria</taxon>
        <taxon>Pseudomonadati</taxon>
        <taxon>Pseudomonadota</taxon>
        <taxon>Betaproteobacteria</taxon>
        <taxon>Burkholderiales</taxon>
        <taxon>Sphaerotilaceae</taxon>
        <taxon>Roseateles</taxon>
    </lineage>
</organism>
<keyword evidence="16" id="KW-0675">Receptor</keyword>
<evidence type="ECO:0000256" key="9">
    <source>
        <dbReference type="ARBA" id="ARBA00023136"/>
    </source>
</evidence>
<keyword evidence="8 12" id="KW-0798">TonB box</keyword>
<dbReference type="PANTHER" id="PTHR32552:SF81">
    <property type="entry name" value="TONB-DEPENDENT OUTER MEMBRANE RECEPTOR"/>
    <property type="match status" value="1"/>
</dbReference>
<dbReference type="Pfam" id="PF00593">
    <property type="entry name" value="TonB_dep_Rec_b-barrel"/>
    <property type="match status" value="1"/>
</dbReference>
<dbReference type="PANTHER" id="PTHR32552">
    <property type="entry name" value="FERRICHROME IRON RECEPTOR-RELATED"/>
    <property type="match status" value="1"/>
</dbReference>
<keyword evidence="9 11" id="KW-0472">Membrane</keyword>
<evidence type="ECO:0000256" key="8">
    <source>
        <dbReference type="ARBA" id="ARBA00023077"/>
    </source>
</evidence>
<evidence type="ECO:0000313" key="17">
    <source>
        <dbReference type="Proteomes" id="UP001606210"/>
    </source>
</evidence>
<sequence length="776" mass="81211">MNTPFASRAPFRPSAMALAALTTISLMAPAAWAQQTEAPAAKADVNELPTVIVTAQKRTQTLKEVPVAISVISADQLQKQGVSDITDLSKAVAALEFGDTKTGGAGGSASIRGIGTAVFTMSAESSVGIVVDGVPLGNTAGGALFDLERVEVLRGPQGTLFGKNASAGVLNMVTKAPKFNLFEGSASLELSGKNALGSKLGNRVLRGAVNVPINDISALRITAHADQLTGVYNNVYNGTDAKTVGTGARLRYLLKPDADLSINLIADYDKSKSTNAVFFAPAIAYASNTAGNHAPLAEFAACGVTVSLTNNDVCSDSLELFQATVGGLSAQVDKTLANGVTLTSITAVRERKTGPDSAAIDMSVGYDKIRTIGTEIKIRQLTQELRLSSPAGQSVDWVAGLFLSDSHATKSSTTTILPSPYAPSPPVPRSISTLIDYTTDTGSAALFGQATFKLGEQLKLLTGLRYTRDRVKDLQVRTGDVAFASFAAPTTVKSSAAAARDSDLSGKIGLLYALDKQTQGYLTLSRGYKGPQIDNDTPVSALAASGSTSGAIVKAEQPTSLELGLKTSLFNKHLDVDVAVFNTSIKNFQEQNCTLTAVGALNCIPLNVPEVKSYGLELDLRARVLGALSLRASGALIMGTEYPSGFTFDNQNVGGQRLLYSPKGKLTVGADYDTEVFDGYELSLGVDATYKSRVRLCNTLAAECGFKAHTIVGAHAGLRSPDDKWGLTLFVRNAGDERVPNAILYPLPGKGAGSGYAYSLGANSFRMVGVTADIKF</sequence>
<keyword evidence="3 11" id="KW-1134">Transmembrane beta strand</keyword>
<dbReference type="Proteomes" id="UP001606210">
    <property type="component" value="Unassembled WGS sequence"/>
</dbReference>
<evidence type="ECO:0000256" key="6">
    <source>
        <dbReference type="ARBA" id="ARBA00023004"/>
    </source>
</evidence>
<evidence type="ECO:0000256" key="4">
    <source>
        <dbReference type="ARBA" id="ARBA00022496"/>
    </source>
</evidence>
<dbReference type="RefSeq" id="WP_394482051.1">
    <property type="nucleotide sequence ID" value="NZ_JBIGHV010000008.1"/>
</dbReference>
<dbReference type="PROSITE" id="PS52016">
    <property type="entry name" value="TONB_DEPENDENT_REC_3"/>
    <property type="match status" value="1"/>
</dbReference>
<evidence type="ECO:0000256" key="3">
    <source>
        <dbReference type="ARBA" id="ARBA00022452"/>
    </source>
</evidence>
<evidence type="ECO:0000256" key="5">
    <source>
        <dbReference type="ARBA" id="ARBA00022692"/>
    </source>
</evidence>
<feature type="signal peptide" evidence="13">
    <location>
        <begin position="1"/>
        <end position="33"/>
    </location>
</feature>
<evidence type="ECO:0000256" key="2">
    <source>
        <dbReference type="ARBA" id="ARBA00022448"/>
    </source>
</evidence>
<keyword evidence="7" id="KW-0406">Ion transport</keyword>
<evidence type="ECO:0000256" key="13">
    <source>
        <dbReference type="SAM" id="SignalP"/>
    </source>
</evidence>
<comment type="similarity">
    <text evidence="11 12">Belongs to the TonB-dependent receptor family.</text>
</comment>
<comment type="caution">
    <text evidence="16">The sequence shown here is derived from an EMBL/GenBank/DDBJ whole genome shotgun (WGS) entry which is preliminary data.</text>
</comment>
<feature type="domain" description="TonB-dependent receptor plug" evidence="15">
    <location>
        <begin position="62"/>
        <end position="169"/>
    </location>
</feature>
<evidence type="ECO:0000256" key="7">
    <source>
        <dbReference type="ARBA" id="ARBA00023065"/>
    </source>
</evidence>
<gene>
    <name evidence="16" type="ORF">ACG00Y_20440</name>
</gene>
<evidence type="ECO:0000259" key="15">
    <source>
        <dbReference type="Pfam" id="PF07715"/>
    </source>
</evidence>
<dbReference type="EMBL" id="JBIGHV010000008">
    <property type="protein sequence ID" value="MFG6432299.1"/>
    <property type="molecule type" value="Genomic_DNA"/>
</dbReference>
<dbReference type="InterPro" id="IPR012910">
    <property type="entry name" value="Plug_dom"/>
</dbReference>
<dbReference type="InterPro" id="IPR036942">
    <property type="entry name" value="Beta-barrel_TonB_sf"/>
</dbReference>
<evidence type="ECO:0000313" key="16">
    <source>
        <dbReference type="EMBL" id="MFG6432299.1"/>
    </source>
</evidence>
<protein>
    <submittedName>
        <fullName evidence="16">TonB-dependent receptor</fullName>
    </submittedName>
</protein>
<keyword evidence="4" id="KW-0410">Iron transport</keyword>
<keyword evidence="6" id="KW-0408">Iron</keyword>
<dbReference type="Gene3D" id="2.40.170.20">
    <property type="entry name" value="TonB-dependent receptor, beta-barrel domain"/>
    <property type="match status" value="1"/>
</dbReference>
<keyword evidence="17" id="KW-1185">Reference proteome</keyword>
<evidence type="ECO:0000256" key="1">
    <source>
        <dbReference type="ARBA" id="ARBA00004571"/>
    </source>
</evidence>
<evidence type="ECO:0000256" key="10">
    <source>
        <dbReference type="ARBA" id="ARBA00023237"/>
    </source>
</evidence>
<feature type="chain" id="PRO_5046637851" evidence="13">
    <location>
        <begin position="34"/>
        <end position="776"/>
    </location>
</feature>
<comment type="subcellular location">
    <subcellularLocation>
        <location evidence="1 11">Cell outer membrane</location>
        <topology evidence="1 11">Multi-pass membrane protein</topology>
    </subcellularLocation>
</comment>
<accession>A0ABW7F6V0</accession>
<keyword evidence="2 11" id="KW-0813">Transport</keyword>
<keyword evidence="5 11" id="KW-0812">Transmembrane</keyword>
<name>A0ABW7F6V0_9BURK</name>
<dbReference type="InterPro" id="IPR000531">
    <property type="entry name" value="Beta-barrel_TonB"/>
</dbReference>
<reference evidence="16 17" key="1">
    <citation type="submission" date="2024-08" db="EMBL/GenBank/DDBJ databases">
        <authorList>
            <person name="Lu H."/>
        </authorList>
    </citation>
    <scope>NUCLEOTIDE SEQUENCE [LARGE SCALE GENOMIC DNA]</scope>
    <source>
        <strain evidence="16 17">LYH14W</strain>
    </source>
</reference>
<dbReference type="SUPFAM" id="SSF56935">
    <property type="entry name" value="Porins"/>
    <property type="match status" value="1"/>
</dbReference>
<keyword evidence="13" id="KW-0732">Signal</keyword>
<proteinExistence type="inferred from homology"/>
<feature type="domain" description="TonB-dependent receptor-like beta-barrel" evidence="14">
    <location>
        <begin position="377"/>
        <end position="733"/>
    </location>
</feature>
<evidence type="ECO:0000256" key="11">
    <source>
        <dbReference type="PROSITE-ProRule" id="PRU01360"/>
    </source>
</evidence>
<evidence type="ECO:0000259" key="14">
    <source>
        <dbReference type="Pfam" id="PF00593"/>
    </source>
</evidence>
<dbReference type="Pfam" id="PF07715">
    <property type="entry name" value="Plug"/>
    <property type="match status" value="1"/>
</dbReference>
<evidence type="ECO:0000256" key="12">
    <source>
        <dbReference type="RuleBase" id="RU003357"/>
    </source>
</evidence>
<dbReference type="InterPro" id="IPR039426">
    <property type="entry name" value="TonB-dep_rcpt-like"/>
</dbReference>
<keyword evidence="10 11" id="KW-0998">Cell outer membrane</keyword>